<organism evidence="2 3">
    <name type="scientific">Punica granatum</name>
    <name type="common">Pomegranate</name>
    <dbReference type="NCBI Taxonomy" id="22663"/>
    <lineage>
        <taxon>Eukaryota</taxon>
        <taxon>Viridiplantae</taxon>
        <taxon>Streptophyta</taxon>
        <taxon>Embryophyta</taxon>
        <taxon>Tracheophyta</taxon>
        <taxon>Spermatophyta</taxon>
        <taxon>Magnoliopsida</taxon>
        <taxon>eudicotyledons</taxon>
        <taxon>Gunneridae</taxon>
        <taxon>Pentapetalae</taxon>
        <taxon>rosids</taxon>
        <taxon>malvids</taxon>
        <taxon>Myrtales</taxon>
        <taxon>Lythraceae</taxon>
        <taxon>Punica</taxon>
    </lineage>
</organism>
<feature type="region of interest" description="Disordered" evidence="1">
    <location>
        <begin position="1"/>
        <end position="52"/>
    </location>
</feature>
<keyword evidence="3" id="KW-1185">Reference proteome</keyword>
<name>A0A2I0IUF4_PUNGR</name>
<dbReference type="AlphaFoldDB" id="A0A2I0IUF4"/>
<reference evidence="2 3" key="1">
    <citation type="submission" date="2017-11" db="EMBL/GenBank/DDBJ databases">
        <title>De-novo sequencing of pomegranate (Punica granatum L.) genome.</title>
        <authorList>
            <person name="Akparov Z."/>
            <person name="Amiraslanov A."/>
            <person name="Hajiyeva S."/>
            <person name="Abbasov M."/>
            <person name="Kaur K."/>
            <person name="Hamwieh A."/>
            <person name="Solovyev V."/>
            <person name="Salamov A."/>
            <person name="Braich B."/>
            <person name="Kosarev P."/>
            <person name="Mahmoud A."/>
            <person name="Hajiyev E."/>
            <person name="Babayeva S."/>
            <person name="Izzatullayeva V."/>
            <person name="Mammadov A."/>
            <person name="Mammadov A."/>
            <person name="Sharifova S."/>
            <person name="Ojaghi J."/>
            <person name="Eynullazada K."/>
            <person name="Bayramov B."/>
            <person name="Abdulazimova A."/>
            <person name="Shahmuradov I."/>
        </authorList>
    </citation>
    <scope>NUCLEOTIDE SEQUENCE [LARGE SCALE GENOMIC DNA]</scope>
    <source>
        <strain evidence="3">cv. AG2017</strain>
        <tissue evidence="2">Leaf</tissue>
    </source>
</reference>
<gene>
    <name evidence="2" type="ORF">CRG98_032323</name>
</gene>
<comment type="caution">
    <text evidence="2">The sequence shown here is derived from an EMBL/GenBank/DDBJ whole genome shotgun (WGS) entry which is preliminary data.</text>
</comment>
<dbReference type="Proteomes" id="UP000233551">
    <property type="component" value="Unassembled WGS sequence"/>
</dbReference>
<evidence type="ECO:0000313" key="2">
    <source>
        <dbReference type="EMBL" id="PKI47290.1"/>
    </source>
</evidence>
<sequence length="67" mass="7360">MAVVVEKRKIGTGGMSRISRTPRRSHGRGGGEAVGASGVRWGAAREERHGRRESKRWMEGNVVNCIE</sequence>
<accession>A0A2I0IUF4</accession>
<dbReference type="EMBL" id="PGOL01002523">
    <property type="protein sequence ID" value="PKI47290.1"/>
    <property type="molecule type" value="Genomic_DNA"/>
</dbReference>
<protein>
    <submittedName>
        <fullName evidence="2">Uncharacterized protein</fullName>
    </submittedName>
</protein>
<feature type="compositionally biased region" description="Basic and acidic residues" evidence="1">
    <location>
        <begin position="43"/>
        <end position="52"/>
    </location>
</feature>
<proteinExistence type="predicted"/>
<evidence type="ECO:0000313" key="3">
    <source>
        <dbReference type="Proteomes" id="UP000233551"/>
    </source>
</evidence>
<evidence type="ECO:0000256" key="1">
    <source>
        <dbReference type="SAM" id="MobiDB-lite"/>
    </source>
</evidence>